<comment type="similarity">
    <text evidence="5">Belongs to the SarZ family.</text>
</comment>
<name>A0ABT1EDY9_9FIRM</name>
<organism evidence="9 10">
    <name type="scientific">Ohessyouella blattaphilus</name>
    <dbReference type="NCBI Taxonomy" id="2949333"/>
    <lineage>
        <taxon>Bacteria</taxon>
        <taxon>Bacillati</taxon>
        <taxon>Bacillota</taxon>
        <taxon>Clostridia</taxon>
        <taxon>Lachnospirales</taxon>
        <taxon>Lachnospiraceae</taxon>
        <taxon>Ohessyouella</taxon>
    </lineage>
</organism>
<dbReference type="InterPro" id="IPR000835">
    <property type="entry name" value="HTH_MarR-typ"/>
</dbReference>
<gene>
    <name evidence="9" type="ORF">NK118_01355</name>
</gene>
<keyword evidence="4" id="KW-0804">Transcription</keyword>
<dbReference type="InterPro" id="IPR055166">
    <property type="entry name" value="Transc_reg_Sar_Rot_HTH"/>
</dbReference>
<dbReference type="PRINTS" id="PR00598">
    <property type="entry name" value="HTHMARR"/>
</dbReference>
<evidence type="ECO:0000256" key="7">
    <source>
        <dbReference type="ARBA" id="ARBA00047207"/>
    </source>
</evidence>
<evidence type="ECO:0000313" key="9">
    <source>
        <dbReference type="EMBL" id="MCP1108895.1"/>
    </source>
</evidence>
<comment type="subcellular location">
    <subcellularLocation>
        <location evidence="1">Cytoplasm</location>
    </subcellularLocation>
</comment>
<evidence type="ECO:0000256" key="1">
    <source>
        <dbReference type="ARBA" id="ARBA00004496"/>
    </source>
</evidence>
<feature type="domain" description="HTH marR-type" evidence="8">
    <location>
        <begin position="1"/>
        <end position="140"/>
    </location>
</feature>
<keyword evidence="10" id="KW-1185">Reference proteome</keyword>
<dbReference type="SUPFAM" id="SSF46785">
    <property type="entry name" value="Winged helix' DNA-binding domain"/>
    <property type="match status" value="1"/>
</dbReference>
<accession>A0ABT1EDY9</accession>
<dbReference type="PROSITE" id="PS50995">
    <property type="entry name" value="HTH_MARR_2"/>
    <property type="match status" value="1"/>
</dbReference>
<evidence type="ECO:0000256" key="5">
    <source>
        <dbReference type="ARBA" id="ARBA00046337"/>
    </source>
</evidence>
<dbReference type="InterPro" id="IPR036390">
    <property type="entry name" value="WH_DNA-bd_sf"/>
</dbReference>
<comment type="caution">
    <text evidence="9">The sequence shown here is derived from an EMBL/GenBank/DDBJ whole genome shotgun (WGS) entry which is preliminary data.</text>
</comment>
<proteinExistence type="inferred from homology"/>
<evidence type="ECO:0000256" key="3">
    <source>
        <dbReference type="ARBA" id="ARBA00023125"/>
    </source>
</evidence>
<evidence type="ECO:0000256" key="4">
    <source>
        <dbReference type="ARBA" id="ARBA00023163"/>
    </source>
</evidence>
<dbReference type="Gene3D" id="1.10.10.10">
    <property type="entry name" value="Winged helix-like DNA-binding domain superfamily/Winged helix DNA-binding domain"/>
    <property type="match status" value="1"/>
</dbReference>
<protein>
    <recommendedName>
        <fullName evidence="6">HTH-type transcriptional regulator SarZ</fullName>
    </recommendedName>
    <alternativeName>
        <fullName evidence="7">Staphylococcal accessory regulator Z</fullName>
    </alternativeName>
</protein>
<sequence length="148" mass="17159">MELEYSSLNEVLVKLFNEIMEEEGKAIISGEFKDLTNNDMHVIEAIGLSEQKNMTSIASHLGITVGSLTTAMNSLVNKKYVERFRSEKDRRVVFVKLTESGMRAFHHHEEYHHQMTEAILKRLTPEEMPVLMKLLESLNEFFKERKGE</sequence>
<keyword evidence="2" id="KW-0805">Transcription regulation</keyword>
<dbReference type="PANTHER" id="PTHR42756:SF1">
    <property type="entry name" value="TRANSCRIPTIONAL REPRESSOR OF EMRAB OPERON"/>
    <property type="match status" value="1"/>
</dbReference>
<dbReference type="PANTHER" id="PTHR42756">
    <property type="entry name" value="TRANSCRIPTIONAL REGULATOR, MARR"/>
    <property type="match status" value="1"/>
</dbReference>
<evidence type="ECO:0000256" key="6">
    <source>
        <dbReference type="ARBA" id="ARBA00047188"/>
    </source>
</evidence>
<dbReference type="Pfam" id="PF22381">
    <property type="entry name" value="Staph_reg_Sar_Rot"/>
    <property type="match status" value="1"/>
</dbReference>
<evidence type="ECO:0000313" key="10">
    <source>
        <dbReference type="Proteomes" id="UP001523565"/>
    </source>
</evidence>
<reference evidence="9 10" key="1">
    <citation type="journal article" date="2022" name="Genome Biol. Evol.">
        <title>Host diet, physiology and behaviors set the stage for Lachnospiraceae cladogenesis.</title>
        <authorList>
            <person name="Vera-Ponce De Leon A."/>
            <person name="Schneider M."/>
            <person name="Jahnes B.C."/>
            <person name="Sadowski V."/>
            <person name="Camuy-Velez L.A."/>
            <person name="Duan J."/>
            <person name="Sabree Z.L."/>
        </authorList>
    </citation>
    <scope>NUCLEOTIDE SEQUENCE [LARGE SCALE GENOMIC DNA]</scope>
    <source>
        <strain evidence="9 10">PAL227</strain>
    </source>
</reference>
<dbReference type="Proteomes" id="UP001523565">
    <property type="component" value="Unassembled WGS sequence"/>
</dbReference>
<keyword evidence="3" id="KW-0238">DNA-binding</keyword>
<dbReference type="InterPro" id="IPR036388">
    <property type="entry name" value="WH-like_DNA-bd_sf"/>
</dbReference>
<evidence type="ECO:0000256" key="2">
    <source>
        <dbReference type="ARBA" id="ARBA00023015"/>
    </source>
</evidence>
<dbReference type="SMART" id="SM00347">
    <property type="entry name" value="HTH_MARR"/>
    <property type="match status" value="1"/>
</dbReference>
<dbReference type="EMBL" id="JAMZFV010000001">
    <property type="protein sequence ID" value="MCP1108895.1"/>
    <property type="molecule type" value="Genomic_DNA"/>
</dbReference>
<evidence type="ECO:0000259" key="8">
    <source>
        <dbReference type="PROSITE" id="PS50995"/>
    </source>
</evidence>